<dbReference type="GO" id="GO:0019706">
    <property type="term" value="F:protein-cysteine S-palmitoyltransferase activity"/>
    <property type="evidence" value="ECO:0007669"/>
    <property type="project" value="UniProtKB-EC"/>
</dbReference>
<evidence type="ECO:0000256" key="5">
    <source>
        <dbReference type="ARBA" id="ARBA00022989"/>
    </source>
</evidence>
<protein>
    <recommendedName>
        <fullName evidence="11">S-acyltransferase</fullName>
        <ecNumber evidence="11">2.3.1.225</ecNumber>
    </recommendedName>
    <alternativeName>
        <fullName evidence="11">Palmitoyltransferase</fullName>
    </alternativeName>
</protein>
<organism evidence="14 15">
    <name type="scientific">Tetrabaena socialis</name>
    <dbReference type="NCBI Taxonomy" id="47790"/>
    <lineage>
        <taxon>Eukaryota</taxon>
        <taxon>Viridiplantae</taxon>
        <taxon>Chlorophyta</taxon>
        <taxon>core chlorophytes</taxon>
        <taxon>Chlorophyceae</taxon>
        <taxon>CS clade</taxon>
        <taxon>Chlamydomonadales</taxon>
        <taxon>Tetrabaenaceae</taxon>
        <taxon>Tetrabaena</taxon>
    </lineage>
</organism>
<dbReference type="Proteomes" id="UP000236333">
    <property type="component" value="Unassembled WGS sequence"/>
</dbReference>
<feature type="transmembrane region" description="Helical" evidence="11">
    <location>
        <begin position="513"/>
        <end position="536"/>
    </location>
</feature>
<evidence type="ECO:0000256" key="6">
    <source>
        <dbReference type="ARBA" id="ARBA00023136"/>
    </source>
</evidence>
<feature type="transmembrane region" description="Helical" evidence="11">
    <location>
        <begin position="671"/>
        <end position="690"/>
    </location>
</feature>
<evidence type="ECO:0000256" key="8">
    <source>
        <dbReference type="ARBA" id="ARBA00023288"/>
    </source>
</evidence>
<evidence type="ECO:0000256" key="11">
    <source>
        <dbReference type="RuleBase" id="RU079119"/>
    </source>
</evidence>
<comment type="similarity">
    <text evidence="2 11">Belongs to the DHHC palmitoyltransferase family.</text>
</comment>
<dbReference type="OrthoDB" id="331948at2759"/>
<evidence type="ECO:0000256" key="7">
    <source>
        <dbReference type="ARBA" id="ARBA00023139"/>
    </source>
</evidence>
<keyword evidence="4 11" id="KW-0812">Transmembrane</keyword>
<evidence type="ECO:0000313" key="14">
    <source>
        <dbReference type="EMBL" id="PNH03899.1"/>
    </source>
</evidence>
<evidence type="ECO:0000256" key="1">
    <source>
        <dbReference type="ARBA" id="ARBA00004127"/>
    </source>
</evidence>
<dbReference type="GO" id="GO:0005794">
    <property type="term" value="C:Golgi apparatus"/>
    <property type="evidence" value="ECO:0007669"/>
    <property type="project" value="TreeGrafter"/>
</dbReference>
<keyword evidence="5 11" id="KW-1133">Transmembrane helix</keyword>
<dbReference type="GO" id="GO:0005783">
    <property type="term" value="C:endoplasmic reticulum"/>
    <property type="evidence" value="ECO:0007669"/>
    <property type="project" value="TreeGrafter"/>
</dbReference>
<dbReference type="PANTHER" id="PTHR22883:SF43">
    <property type="entry name" value="PALMITOYLTRANSFERASE APP"/>
    <property type="match status" value="1"/>
</dbReference>
<feature type="region of interest" description="Disordered" evidence="12">
    <location>
        <begin position="304"/>
        <end position="339"/>
    </location>
</feature>
<keyword evidence="6 11" id="KW-0472">Membrane</keyword>
<dbReference type="PROSITE" id="PS50216">
    <property type="entry name" value="DHHC"/>
    <property type="match status" value="1"/>
</dbReference>
<feature type="transmembrane region" description="Helical" evidence="11">
    <location>
        <begin position="449"/>
        <end position="471"/>
    </location>
</feature>
<feature type="transmembrane region" description="Helical" evidence="11">
    <location>
        <begin position="727"/>
        <end position="746"/>
    </location>
</feature>
<feature type="compositionally biased region" description="Low complexity" evidence="12">
    <location>
        <begin position="265"/>
        <end position="278"/>
    </location>
</feature>
<keyword evidence="3 11" id="KW-0808">Transferase</keyword>
<sequence>MPSLPPRPNAPLGVLPVGMADQMAQMAGNPAMQRLMQSPELLEQLKARDPTLRQLLEQPGMSELLAPEKLRGVLEAARDPASFQAEAQSLMGGLDPTEQRKAVLQLDAYARQLQPGSSASAGNGEGTSSTPSGPASEGLAAHMAKMQSRMQQLQRMQLAPRNSQGRGEGAVAGAGAGAALGAGAGYGATGAMRPPSQPAEFYNSSYAQAGTYQGGFSYTHSEREVPIDELPYEVQQQLLQKQHPAHVAGPRPGQWPAAGDDPQQPASSAAASSGSSTPATLLSFEDWQREQAAAAELAAQALPPGSWSGGLGGGPPAAAGGGSNPAATLPVSTPSHVHPAGHANAVAHVHGHAGAACCAQDHKHSHAAGHSYLPAPRAPMEVAEAAGTGGKAIRVAPIQAVRVASIEAIRVAPIQAVRPRDYYEFVEPNTAWRPEEREDACGNLYGRAYFGFCDGLFFPPYFIVAALFVVGTPHLTFWWVVAGLAAGGAVGSYASTMLLAGVPRKAFGRSRSFLSLIATCEVAYPLVFGTRVLPYWHGAGTWSYSMLLAACFVAMPLLHLSAATADPGYVTPADAGVGSGDKTGGGAGESAAAGSTEGGVDGGGGALPQPSAAAVGGDAEEQKLIATCYTCHVPRPLRSKHCQFCNRCVRRFDHHCPAVNNCVGESNERAFAAWIFVMVLVVYVTLSFCLQRHQAFTGPPASGVPDSGAGAVMAAVRWAAGGPERGVVLLAIVQALCLVPATLLAARQAFCILANLTSNELINRGRYQYLKADQGDYSNRFDRGPLRNCFGFWLERNPDWWAQYDAGDREMTRLGVQQLSYWSVASALHWYEDFSKKKEALTRAVQAAMAAGGSGR</sequence>
<comment type="domain">
    <text evidence="11">The DHHC domain is required for palmitoyltransferase activity.</text>
</comment>
<feature type="transmembrane region" description="Helical" evidence="11">
    <location>
        <begin position="542"/>
        <end position="560"/>
    </location>
</feature>
<dbReference type="Pfam" id="PF01529">
    <property type="entry name" value="DHHC"/>
    <property type="match status" value="1"/>
</dbReference>
<accession>A0A2J7ZUG9</accession>
<reference evidence="14 15" key="1">
    <citation type="journal article" date="2017" name="Mol. Biol. Evol.">
        <title>The 4-celled Tetrabaena socialis nuclear genome reveals the essential components for genetic control of cell number at the origin of multicellularity in the volvocine lineage.</title>
        <authorList>
            <person name="Featherston J."/>
            <person name="Arakaki Y."/>
            <person name="Hanschen E.R."/>
            <person name="Ferris P.J."/>
            <person name="Michod R.E."/>
            <person name="Olson B.J.S.C."/>
            <person name="Nozaki H."/>
            <person name="Durand P.M."/>
        </authorList>
    </citation>
    <scope>NUCLEOTIDE SEQUENCE [LARGE SCALE GENOMIC DNA]</scope>
    <source>
        <strain evidence="14 15">NIES-571</strain>
    </source>
</reference>
<evidence type="ECO:0000256" key="4">
    <source>
        <dbReference type="ARBA" id="ARBA00022692"/>
    </source>
</evidence>
<proteinExistence type="inferred from homology"/>
<evidence type="ECO:0000256" key="9">
    <source>
        <dbReference type="ARBA" id="ARBA00023315"/>
    </source>
</evidence>
<dbReference type="EMBL" id="PGGS01000447">
    <property type="protein sequence ID" value="PNH03899.1"/>
    <property type="molecule type" value="Genomic_DNA"/>
</dbReference>
<dbReference type="EC" id="2.3.1.225" evidence="11"/>
<evidence type="ECO:0000256" key="3">
    <source>
        <dbReference type="ARBA" id="ARBA00022679"/>
    </source>
</evidence>
<evidence type="ECO:0000256" key="2">
    <source>
        <dbReference type="ARBA" id="ARBA00008574"/>
    </source>
</evidence>
<keyword evidence="9 11" id="KW-0012">Acyltransferase</keyword>
<feature type="compositionally biased region" description="Low complexity" evidence="12">
    <location>
        <begin position="146"/>
        <end position="158"/>
    </location>
</feature>
<feature type="domain" description="Palmitoyltransferase DHHC" evidence="13">
    <location>
        <begin position="626"/>
        <end position="763"/>
    </location>
</feature>
<evidence type="ECO:0000256" key="10">
    <source>
        <dbReference type="ARBA" id="ARBA00048048"/>
    </source>
</evidence>
<comment type="caution">
    <text evidence="14">The sequence shown here is derived from an EMBL/GenBank/DDBJ whole genome shotgun (WGS) entry which is preliminary data.</text>
</comment>
<dbReference type="AlphaFoldDB" id="A0A2J7ZUG9"/>
<dbReference type="Pfam" id="PF23195">
    <property type="entry name" value="UBQLN1"/>
    <property type="match status" value="1"/>
</dbReference>
<comment type="subcellular location">
    <subcellularLocation>
        <location evidence="1">Endomembrane system</location>
        <topology evidence="1">Multi-pass membrane protein</topology>
    </subcellularLocation>
</comment>
<dbReference type="GO" id="GO:0006612">
    <property type="term" value="P:protein targeting to membrane"/>
    <property type="evidence" value="ECO:0007669"/>
    <property type="project" value="TreeGrafter"/>
</dbReference>
<gene>
    <name evidence="14" type="ORF">TSOC_009980</name>
</gene>
<dbReference type="InterPro" id="IPR039859">
    <property type="entry name" value="PFA4/ZDH16/20/ERF2-like"/>
</dbReference>
<feature type="compositionally biased region" description="Gly residues" evidence="12">
    <location>
        <begin position="307"/>
        <end position="323"/>
    </location>
</feature>
<dbReference type="PANTHER" id="PTHR22883">
    <property type="entry name" value="ZINC FINGER DHHC DOMAIN CONTAINING PROTEIN"/>
    <property type="match status" value="1"/>
</dbReference>
<feature type="compositionally biased region" description="Polar residues" evidence="12">
    <location>
        <begin position="115"/>
        <end position="133"/>
    </location>
</feature>
<evidence type="ECO:0000256" key="12">
    <source>
        <dbReference type="SAM" id="MobiDB-lite"/>
    </source>
</evidence>
<feature type="region of interest" description="Disordered" evidence="12">
    <location>
        <begin position="240"/>
        <end position="278"/>
    </location>
</feature>
<feature type="transmembrane region" description="Helical" evidence="11">
    <location>
        <begin position="477"/>
        <end position="501"/>
    </location>
</feature>
<name>A0A2J7ZUG9_9CHLO</name>
<feature type="region of interest" description="Disordered" evidence="12">
    <location>
        <begin position="115"/>
        <end position="172"/>
    </location>
</feature>
<evidence type="ECO:0000313" key="15">
    <source>
        <dbReference type="Proteomes" id="UP000236333"/>
    </source>
</evidence>
<keyword evidence="7" id="KW-0564">Palmitate</keyword>
<feature type="region of interest" description="Disordered" evidence="12">
    <location>
        <begin position="580"/>
        <end position="603"/>
    </location>
</feature>
<comment type="catalytic activity">
    <reaction evidence="10 11">
        <text>L-cysteinyl-[protein] + hexadecanoyl-CoA = S-hexadecanoyl-L-cysteinyl-[protein] + CoA</text>
        <dbReference type="Rhea" id="RHEA:36683"/>
        <dbReference type="Rhea" id="RHEA-COMP:10131"/>
        <dbReference type="Rhea" id="RHEA-COMP:11032"/>
        <dbReference type="ChEBI" id="CHEBI:29950"/>
        <dbReference type="ChEBI" id="CHEBI:57287"/>
        <dbReference type="ChEBI" id="CHEBI:57379"/>
        <dbReference type="ChEBI" id="CHEBI:74151"/>
        <dbReference type="EC" id="2.3.1.225"/>
    </reaction>
</comment>
<evidence type="ECO:0000259" key="13">
    <source>
        <dbReference type="Pfam" id="PF01529"/>
    </source>
</evidence>
<keyword evidence="8" id="KW-0449">Lipoprotein</keyword>
<keyword evidence="15" id="KW-1185">Reference proteome</keyword>
<dbReference type="InterPro" id="IPR001594">
    <property type="entry name" value="Palmitoyltrfase_DHHC"/>
</dbReference>